<feature type="region of interest" description="Disordered" evidence="1">
    <location>
        <begin position="1"/>
        <end position="52"/>
    </location>
</feature>
<protein>
    <submittedName>
        <fullName evidence="2">Uncharacterized protein</fullName>
    </submittedName>
</protein>
<comment type="caution">
    <text evidence="2">The sequence shown here is derived from an EMBL/GenBank/DDBJ whole genome shotgun (WGS) entry which is preliminary data.</text>
</comment>
<proteinExistence type="predicted"/>
<evidence type="ECO:0000313" key="3">
    <source>
        <dbReference type="Proteomes" id="UP000835052"/>
    </source>
</evidence>
<sequence length="122" mass="13069">MRDAGKECAADAARRENNMDAEGPSVLDSPNTSSAIPTLPSSSESKPKTALFSNLESEQTVCFIDKVQQEKSEAAGSPANSGAEPEQSTEAEKKDAVNMMEVVRPAEQISLEDAEKKGRLNR</sequence>
<evidence type="ECO:0000256" key="1">
    <source>
        <dbReference type="SAM" id="MobiDB-lite"/>
    </source>
</evidence>
<dbReference type="Proteomes" id="UP000835052">
    <property type="component" value="Unassembled WGS sequence"/>
</dbReference>
<name>A0A8S1HDA4_9PELO</name>
<accession>A0A8S1HDA4</accession>
<reference evidence="2" key="1">
    <citation type="submission" date="2020-10" db="EMBL/GenBank/DDBJ databases">
        <authorList>
            <person name="Kikuchi T."/>
        </authorList>
    </citation>
    <scope>NUCLEOTIDE SEQUENCE</scope>
    <source>
        <strain evidence="2">NKZ352</strain>
    </source>
</reference>
<dbReference type="AlphaFoldDB" id="A0A8S1HDA4"/>
<gene>
    <name evidence="2" type="ORF">CAUJ_LOCUS8991</name>
</gene>
<organism evidence="2 3">
    <name type="scientific">Caenorhabditis auriculariae</name>
    <dbReference type="NCBI Taxonomy" id="2777116"/>
    <lineage>
        <taxon>Eukaryota</taxon>
        <taxon>Metazoa</taxon>
        <taxon>Ecdysozoa</taxon>
        <taxon>Nematoda</taxon>
        <taxon>Chromadorea</taxon>
        <taxon>Rhabditida</taxon>
        <taxon>Rhabditina</taxon>
        <taxon>Rhabditomorpha</taxon>
        <taxon>Rhabditoidea</taxon>
        <taxon>Rhabditidae</taxon>
        <taxon>Peloderinae</taxon>
        <taxon>Caenorhabditis</taxon>
    </lineage>
</organism>
<keyword evidence="3" id="KW-1185">Reference proteome</keyword>
<feature type="compositionally biased region" description="Basic and acidic residues" evidence="1">
    <location>
        <begin position="1"/>
        <end position="18"/>
    </location>
</feature>
<dbReference type="EMBL" id="CAJGYM010000032">
    <property type="protein sequence ID" value="CAD6193072.1"/>
    <property type="molecule type" value="Genomic_DNA"/>
</dbReference>
<evidence type="ECO:0000313" key="2">
    <source>
        <dbReference type="EMBL" id="CAD6193072.1"/>
    </source>
</evidence>
<feature type="compositionally biased region" description="Polar residues" evidence="1">
    <location>
        <begin position="28"/>
        <end position="44"/>
    </location>
</feature>
<feature type="region of interest" description="Disordered" evidence="1">
    <location>
        <begin position="66"/>
        <end position="95"/>
    </location>
</feature>